<evidence type="ECO:0000256" key="7">
    <source>
        <dbReference type="ARBA" id="ARBA00023180"/>
    </source>
</evidence>
<keyword evidence="3" id="KW-0812">Transmembrane</keyword>
<evidence type="ECO:0000256" key="6">
    <source>
        <dbReference type="ARBA" id="ARBA00023136"/>
    </source>
</evidence>
<evidence type="ECO:0000313" key="9">
    <source>
        <dbReference type="Proteomes" id="UP000792457"/>
    </source>
</evidence>
<evidence type="ECO:0000313" key="8">
    <source>
        <dbReference type="EMBL" id="KAG8239512.1"/>
    </source>
</evidence>
<dbReference type="OrthoDB" id="416618at2759"/>
<reference evidence="8" key="1">
    <citation type="submission" date="2013-04" db="EMBL/GenBank/DDBJ databases">
        <authorList>
            <person name="Qu J."/>
            <person name="Murali S.C."/>
            <person name="Bandaranaike D."/>
            <person name="Bellair M."/>
            <person name="Blankenburg K."/>
            <person name="Chao H."/>
            <person name="Dinh H."/>
            <person name="Doddapaneni H."/>
            <person name="Downs B."/>
            <person name="Dugan-Rocha S."/>
            <person name="Elkadiri S."/>
            <person name="Gnanaolivu R.D."/>
            <person name="Hernandez B."/>
            <person name="Javaid M."/>
            <person name="Jayaseelan J.C."/>
            <person name="Lee S."/>
            <person name="Li M."/>
            <person name="Ming W."/>
            <person name="Munidasa M."/>
            <person name="Muniz J."/>
            <person name="Nguyen L."/>
            <person name="Ongeri F."/>
            <person name="Osuji N."/>
            <person name="Pu L.-L."/>
            <person name="Puazo M."/>
            <person name="Qu C."/>
            <person name="Quiroz J."/>
            <person name="Raj R."/>
            <person name="Weissenberger G."/>
            <person name="Xin Y."/>
            <person name="Zou X."/>
            <person name="Han Y."/>
            <person name="Richards S."/>
            <person name="Worley K."/>
            <person name="Muzny D."/>
            <person name="Gibbs R."/>
        </authorList>
    </citation>
    <scope>NUCLEOTIDE SEQUENCE</scope>
    <source>
        <strain evidence="8">Sampled in the wild</strain>
    </source>
</reference>
<evidence type="ECO:0000256" key="1">
    <source>
        <dbReference type="ARBA" id="ARBA00004141"/>
    </source>
</evidence>
<protein>
    <submittedName>
        <fullName evidence="8">Uncharacterized protein</fullName>
    </submittedName>
</protein>
<dbReference type="AlphaFoldDB" id="A0A8K0PAU5"/>
<reference evidence="8" key="2">
    <citation type="submission" date="2017-10" db="EMBL/GenBank/DDBJ databases">
        <title>Ladona fulva Genome sequencing and assembly.</title>
        <authorList>
            <person name="Murali S."/>
            <person name="Richards S."/>
            <person name="Bandaranaike D."/>
            <person name="Bellair M."/>
            <person name="Blankenburg K."/>
            <person name="Chao H."/>
            <person name="Dinh H."/>
            <person name="Doddapaneni H."/>
            <person name="Dugan-Rocha S."/>
            <person name="Elkadiri S."/>
            <person name="Gnanaolivu R."/>
            <person name="Hernandez B."/>
            <person name="Skinner E."/>
            <person name="Javaid M."/>
            <person name="Lee S."/>
            <person name="Li M."/>
            <person name="Ming W."/>
            <person name="Munidasa M."/>
            <person name="Muniz J."/>
            <person name="Nguyen L."/>
            <person name="Hughes D."/>
            <person name="Osuji N."/>
            <person name="Pu L.-L."/>
            <person name="Puazo M."/>
            <person name="Qu C."/>
            <person name="Quiroz J."/>
            <person name="Raj R."/>
            <person name="Weissenberger G."/>
            <person name="Xin Y."/>
            <person name="Zou X."/>
            <person name="Han Y."/>
            <person name="Worley K."/>
            <person name="Muzny D."/>
            <person name="Gibbs R."/>
        </authorList>
    </citation>
    <scope>NUCLEOTIDE SEQUENCE</scope>
    <source>
        <strain evidence="8">Sampled in the wild</strain>
    </source>
</reference>
<keyword evidence="5" id="KW-1133">Transmembrane helix</keyword>
<comment type="caution">
    <text evidence="8">The sequence shown here is derived from an EMBL/GenBank/DDBJ whole genome shotgun (WGS) entry which is preliminary data.</text>
</comment>
<evidence type="ECO:0000256" key="5">
    <source>
        <dbReference type="ARBA" id="ARBA00022989"/>
    </source>
</evidence>
<comment type="similarity">
    <text evidence="2">Belongs to the SID1 family.</text>
</comment>
<accession>A0A8K0PAU5</accession>
<keyword evidence="6" id="KW-0472">Membrane</keyword>
<feature type="non-terminal residue" evidence="8">
    <location>
        <position position="95"/>
    </location>
</feature>
<keyword evidence="9" id="KW-1185">Reference proteome</keyword>
<dbReference type="GO" id="GO:0016020">
    <property type="term" value="C:membrane"/>
    <property type="evidence" value="ECO:0007669"/>
    <property type="project" value="UniProtKB-SubCell"/>
</dbReference>
<dbReference type="InterPro" id="IPR025958">
    <property type="entry name" value="SID1_TM_fam"/>
</dbReference>
<keyword evidence="4" id="KW-0732">Signal</keyword>
<comment type="subcellular location">
    <subcellularLocation>
        <location evidence="1">Membrane</location>
        <topology evidence="1">Multi-pass membrane protein</topology>
    </subcellularLocation>
</comment>
<organism evidence="8 9">
    <name type="scientific">Ladona fulva</name>
    <name type="common">Scarce chaser dragonfly</name>
    <name type="synonym">Libellula fulva</name>
    <dbReference type="NCBI Taxonomy" id="123851"/>
    <lineage>
        <taxon>Eukaryota</taxon>
        <taxon>Metazoa</taxon>
        <taxon>Ecdysozoa</taxon>
        <taxon>Arthropoda</taxon>
        <taxon>Hexapoda</taxon>
        <taxon>Insecta</taxon>
        <taxon>Pterygota</taxon>
        <taxon>Palaeoptera</taxon>
        <taxon>Odonata</taxon>
        <taxon>Epiprocta</taxon>
        <taxon>Anisoptera</taxon>
        <taxon>Libelluloidea</taxon>
        <taxon>Libellulidae</taxon>
        <taxon>Ladona</taxon>
    </lineage>
</organism>
<sequence length="95" mass="10303">MSFGFLGGSVTGGSEAVIPLLYPSQSTAWKFLLLVGGSLSVELEIEITTVRWSEQQDPDLPHEFGLYYAMGVSLISEGLLSGAYHICPRGSNFQF</sequence>
<evidence type="ECO:0000256" key="2">
    <source>
        <dbReference type="ARBA" id="ARBA00006618"/>
    </source>
</evidence>
<dbReference type="EMBL" id="KZ309680">
    <property type="protein sequence ID" value="KAG8239512.1"/>
    <property type="molecule type" value="Genomic_DNA"/>
</dbReference>
<gene>
    <name evidence="8" type="ORF">J437_LFUL019218</name>
</gene>
<evidence type="ECO:0000256" key="3">
    <source>
        <dbReference type="ARBA" id="ARBA00022692"/>
    </source>
</evidence>
<dbReference type="Proteomes" id="UP000792457">
    <property type="component" value="Unassembled WGS sequence"/>
</dbReference>
<proteinExistence type="inferred from homology"/>
<keyword evidence="7" id="KW-0325">Glycoprotein</keyword>
<dbReference type="Pfam" id="PF13965">
    <property type="entry name" value="SID-1_RNA_chan"/>
    <property type="match status" value="1"/>
</dbReference>
<name>A0A8K0PAU5_LADFU</name>
<evidence type="ECO:0000256" key="4">
    <source>
        <dbReference type="ARBA" id="ARBA00022729"/>
    </source>
</evidence>